<sequence length="310" mass="33976">MSAVVASLETSPRTEGLSAAIRVYEDQRKFTGFAICRSAPVVSHLLFADDSLLFTTVNDDSCSAIQDILSIHNRATDQNVLSNCKVSLQTFGGVRQIIRKKYIGKIGTVFLSQNLLGVLGFVLSHCKIKRYWPNKPGESGPTLPPFFHPYSKPNTLNGMIFSLPVLVIIHLVPGKVYFGEENSFLKALPGELEREYSMAQHSQCPNSSTVERSNPQVSFVAERDPPKIPPQLAIGEYNVNVEAALDSKNHRTGLGAVIRDWNGDLVATFSSPRMVKKVNTFKEDRSVLSGTIVGIIDALSVLPSASLHHV</sequence>
<protein>
    <submittedName>
        <fullName evidence="1">Uncharacterized protein</fullName>
    </submittedName>
</protein>
<keyword evidence="2" id="KW-1185">Reference proteome</keyword>
<organism evidence="1 2">
    <name type="scientific">Cannabis sativa</name>
    <name type="common">Hemp</name>
    <name type="synonym">Marijuana</name>
    <dbReference type="NCBI Taxonomy" id="3483"/>
    <lineage>
        <taxon>Eukaryota</taxon>
        <taxon>Viridiplantae</taxon>
        <taxon>Streptophyta</taxon>
        <taxon>Embryophyta</taxon>
        <taxon>Tracheophyta</taxon>
        <taxon>Spermatophyta</taxon>
        <taxon>Magnoliopsida</taxon>
        <taxon>eudicotyledons</taxon>
        <taxon>Gunneridae</taxon>
        <taxon>Pentapetalae</taxon>
        <taxon>rosids</taxon>
        <taxon>fabids</taxon>
        <taxon>Rosales</taxon>
        <taxon>Cannabaceae</taxon>
        <taxon>Cannabis</taxon>
    </lineage>
</organism>
<name>A0A803NH44_CANSA</name>
<dbReference type="Gramene" id="evm.model.01.1451">
    <property type="protein sequence ID" value="cds.evm.model.01.1451"/>
    <property type="gene ID" value="evm.TU.01.1451"/>
</dbReference>
<reference evidence="1" key="1">
    <citation type="submission" date="2018-11" db="EMBL/GenBank/DDBJ databases">
        <authorList>
            <person name="Grassa J C."/>
        </authorList>
    </citation>
    <scope>NUCLEOTIDE SEQUENCE [LARGE SCALE GENOMIC DNA]</scope>
</reference>
<dbReference type="EMBL" id="UZAU01000030">
    <property type="status" value="NOT_ANNOTATED_CDS"/>
    <property type="molecule type" value="Genomic_DNA"/>
</dbReference>
<evidence type="ECO:0000313" key="1">
    <source>
        <dbReference type="EnsemblPlants" id="cds.evm.model.01.1451"/>
    </source>
</evidence>
<dbReference type="AlphaFoldDB" id="A0A803NH44"/>
<dbReference type="Proteomes" id="UP000596661">
    <property type="component" value="Chromosome 1"/>
</dbReference>
<accession>A0A803NH44</accession>
<dbReference type="EnsemblPlants" id="evm.model.01.1451">
    <property type="protein sequence ID" value="cds.evm.model.01.1451"/>
    <property type="gene ID" value="evm.TU.01.1451"/>
</dbReference>
<evidence type="ECO:0000313" key="2">
    <source>
        <dbReference type="Proteomes" id="UP000596661"/>
    </source>
</evidence>
<proteinExistence type="predicted"/>
<reference evidence="1" key="2">
    <citation type="submission" date="2021-03" db="UniProtKB">
        <authorList>
            <consortium name="EnsemblPlants"/>
        </authorList>
    </citation>
    <scope>IDENTIFICATION</scope>
</reference>